<dbReference type="GO" id="GO:0004413">
    <property type="term" value="F:homoserine kinase activity"/>
    <property type="evidence" value="ECO:0007669"/>
    <property type="project" value="UniProtKB-UniRule"/>
</dbReference>
<evidence type="ECO:0000256" key="6">
    <source>
        <dbReference type="ARBA" id="ARBA00022840"/>
    </source>
</evidence>
<comment type="similarity">
    <text evidence="7">Belongs to the GHMP kinase family. Homoserine kinase subfamily.</text>
</comment>
<gene>
    <name evidence="7" type="primary">thrB</name>
    <name evidence="11" type="ORF">AVDCRST_MAG68-422</name>
</gene>
<feature type="domain" description="GHMP kinase N-terminal" evidence="9">
    <location>
        <begin position="67"/>
        <end position="147"/>
    </location>
</feature>
<comment type="caution">
    <text evidence="7">Lacks conserved residue(s) required for the propagation of feature annotation.</text>
</comment>
<evidence type="ECO:0000256" key="2">
    <source>
        <dbReference type="ARBA" id="ARBA00022679"/>
    </source>
</evidence>
<dbReference type="Gene3D" id="3.30.230.10">
    <property type="match status" value="1"/>
</dbReference>
<keyword evidence="1 7" id="KW-0028">Amino-acid biosynthesis</keyword>
<dbReference type="HAMAP" id="MF_00384">
    <property type="entry name" value="Homoser_kinase"/>
    <property type="match status" value="1"/>
</dbReference>
<dbReference type="GO" id="GO:0009088">
    <property type="term" value="P:threonine biosynthetic process"/>
    <property type="evidence" value="ECO:0007669"/>
    <property type="project" value="UniProtKB-UniRule"/>
</dbReference>
<evidence type="ECO:0000256" key="8">
    <source>
        <dbReference type="NCBIfam" id="TIGR00191"/>
    </source>
</evidence>
<evidence type="ECO:0000259" key="10">
    <source>
        <dbReference type="Pfam" id="PF08544"/>
    </source>
</evidence>
<dbReference type="Gene3D" id="3.30.70.890">
    <property type="entry name" value="GHMP kinase, C-terminal domain"/>
    <property type="match status" value="1"/>
</dbReference>
<dbReference type="UniPathway" id="UPA00050">
    <property type="reaction ID" value="UER00064"/>
</dbReference>
<evidence type="ECO:0000313" key="11">
    <source>
        <dbReference type="EMBL" id="CAA9300887.1"/>
    </source>
</evidence>
<feature type="domain" description="GHMP kinase C-terminal" evidence="10">
    <location>
        <begin position="209"/>
        <end position="277"/>
    </location>
</feature>
<dbReference type="PIRSF" id="PIRSF000676">
    <property type="entry name" value="Homoser_kin"/>
    <property type="match status" value="1"/>
</dbReference>
<keyword evidence="2 7" id="KW-0808">Transferase</keyword>
<comment type="function">
    <text evidence="7">Catalyzes the ATP-dependent phosphorylation of L-homoserine to L-homoserine phosphate.</text>
</comment>
<protein>
    <recommendedName>
        <fullName evidence="7 8">Homoserine kinase</fullName>
        <shortName evidence="7">HK</shortName>
        <shortName evidence="7">HSK</shortName>
        <ecNumber evidence="7 8">2.7.1.39</ecNumber>
    </recommendedName>
</protein>
<dbReference type="Pfam" id="PF00288">
    <property type="entry name" value="GHMP_kinases_N"/>
    <property type="match status" value="1"/>
</dbReference>
<accession>A0A6J4KAU0</accession>
<comment type="catalytic activity">
    <reaction evidence="7">
        <text>L-homoserine + ATP = O-phospho-L-homoserine + ADP + H(+)</text>
        <dbReference type="Rhea" id="RHEA:13985"/>
        <dbReference type="ChEBI" id="CHEBI:15378"/>
        <dbReference type="ChEBI" id="CHEBI:30616"/>
        <dbReference type="ChEBI" id="CHEBI:57476"/>
        <dbReference type="ChEBI" id="CHEBI:57590"/>
        <dbReference type="ChEBI" id="CHEBI:456216"/>
        <dbReference type="EC" id="2.7.1.39"/>
    </reaction>
</comment>
<evidence type="ECO:0000256" key="7">
    <source>
        <dbReference type="HAMAP-Rule" id="MF_00384"/>
    </source>
</evidence>
<evidence type="ECO:0000259" key="9">
    <source>
        <dbReference type="Pfam" id="PF00288"/>
    </source>
</evidence>
<keyword evidence="5 7" id="KW-0418">Kinase</keyword>
<dbReference type="PANTHER" id="PTHR20861:SF1">
    <property type="entry name" value="HOMOSERINE KINASE"/>
    <property type="match status" value="1"/>
</dbReference>
<dbReference type="PRINTS" id="PR00958">
    <property type="entry name" value="HOMSERKINASE"/>
</dbReference>
<keyword evidence="6 7" id="KW-0067">ATP-binding</keyword>
<dbReference type="EMBL" id="CADCTW010000027">
    <property type="protein sequence ID" value="CAA9300887.1"/>
    <property type="molecule type" value="Genomic_DNA"/>
</dbReference>
<evidence type="ECO:0000256" key="3">
    <source>
        <dbReference type="ARBA" id="ARBA00022697"/>
    </source>
</evidence>
<dbReference type="InterPro" id="IPR020568">
    <property type="entry name" value="Ribosomal_Su5_D2-typ_SF"/>
</dbReference>
<evidence type="ECO:0000256" key="4">
    <source>
        <dbReference type="ARBA" id="ARBA00022741"/>
    </source>
</evidence>
<dbReference type="InterPro" id="IPR014721">
    <property type="entry name" value="Ribsml_uS5_D2-typ_fold_subgr"/>
</dbReference>
<dbReference type="NCBIfam" id="TIGR00191">
    <property type="entry name" value="thrB"/>
    <property type="match status" value="1"/>
</dbReference>
<sequence>MIRQRATAFAPASSSNLAVGFDILGHPVGPLGDRVTVVRRDGAGVLGVTGDGVPADPALNTATVGMMRMLDEVRPGFGVEVHVAKGIPLGSGVGGSAASAVAGVVAMNALLPEPLEARELFRYALAGEAVASGAAHGDNVAPSLFGGLVLVRSAEPADVVRLPVPPSLRCAVALPRMRLDTRTSRGVLPSSFPLPTVIEQTANLAGVVAGCCTGDLALVARSMNDVLVEPHRAALIPGFADVQGAARAAGALGCSISGGGPAIFAWCDGDEAAEATRGVMVAAFARHGIPAQGWVSRVDGPGARVEELS</sequence>
<comment type="pathway">
    <text evidence="7">Amino-acid biosynthesis; L-threonine biosynthesis; L-threonine from L-aspartate: step 4/5.</text>
</comment>
<dbReference type="GO" id="GO:0005524">
    <property type="term" value="F:ATP binding"/>
    <property type="evidence" value="ECO:0007669"/>
    <property type="project" value="UniProtKB-UniRule"/>
</dbReference>
<dbReference type="GO" id="GO:0005737">
    <property type="term" value="C:cytoplasm"/>
    <property type="evidence" value="ECO:0007669"/>
    <property type="project" value="UniProtKB-SubCell"/>
</dbReference>
<dbReference type="EC" id="2.7.1.39" evidence="7 8"/>
<comment type="subcellular location">
    <subcellularLocation>
        <location evidence="7">Cytoplasm</location>
    </subcellularLocation>
</comment>
<name>A0A6J4KAU0_9BACT</name>
<dbReference type="NCBIfam" id="NF002288">
    <property type="entry name" value="PRK01212.1-4"/>
    <property type="match status" value="1"/>
</dbReference>
<dbReference type="InterPro" id="IPR006204">
    <property type="entry name" value="GHMP_kinase_N_dom"/>
</dbReference>
<keyword evidence="4 7" id="KW-0547">Nucleotide-binding</keyword>
<dbReference type="InterPro" id="IPR000870">
    <property type="entry name" value="Homoserine_kinase"/>
</dbReference>
<dbReference type="SUPFAM" id="SSF54211">
    <property type="entry name" value="Ribosomal protein S5 domain 2-like"/>
    <property type="match status" value="1"/>
</dbReference>
<evidence type="ECO:0000256" key="1">
    <source>
        <dbReference type="ARBA" id="ARBA00022605"/>
    </source>
</evidence>
<organism evidence="11">
    <name type="scientific">uncultured Gemmatimonadota bacterium</name>
    <dbReference type="NCBI Taxonomy" id="203437"/>
    <lineage>
        <taxon>Bacteria</taxon>
        <taxon>Pseudomonadati</taxon>
        <taxon>Gemmatimonadota</taxon>
        <taxon>environmental samples</taxon>
    </lineage>
</organism>
<evidence type="ECO:0000256" key="5">
    <source>
        <dbReference type="ARBA" id="ARBA00022777"/>
    </source>
</evidence>
<reference evidence="11" key="1">
    <citation type="submission" date="2020-02" db="EMBL/GenBank/DDBJ databases">
        <authorList>
            <person name="Meier V. D."/>
        </authorList>
    </citation>
    <scope>NUCLEOTIDE SEQUENCE</scope>
    <source>
        <strain evidence="11">AVDCRST_MAG68</strain>
    </source>
</reference>
<proteinExistence type="inferred from homology"/>
<dbReference type="InterPro" id="IPR036554">
    <property type="entry name" value="GHMP_kinase_C_sf"/>
</dbReference>
<dbReference type="Pfam" id="PF08544">
    <property type="entry name" value="GHMP_kinases_C"/>
    <property type="match status" value="1"/>
</dbReference>
<dbReference type="SUPFAM" id="SSF55060">
    <property type="entry name" value="GHMP Kinase, C-terminal domain"/>
    <property type="match status" value="1"/>
</dbReference>
<keyword evidence="7" id="KW-0963">Cytoplasm</keyword>
<keyword evidence="3 7" id="KW-0791">Threonine biosynthesis</keyword>
<dbReference type="InterPro" id="IPR013750">
    <property type="entry name" value="GHMP_kinase_C_dom"/>
</dbReference>
<dbReference type="AlphaFoldDB" id="A0A6J4KAU0"/>
<dbReference type="PANTHER" id="PTHR20861">
    <property type="entry name" value="HOMOSERINE/4-DIPHOSPHOCYTIDYL-2-C-METHYL-D-ERYTHRITOL KINASE"/>
    <property type="match status" value="1"/>
</dbReference>